<dbReference type="InterPro" id="IPR038209">
    <property type="entry name" value="CKK_dom_sf"/>
</dbReference>
<dbReference type="InterPro" id="IPR014797">
    <property type="entry name" value="CKK_CAMSAP"/>
</dbReference>
<feature type="compositionally biased region" description="Low complexity" evidence="2">
    <location>
        <begin position="57"/>
        <end position="75"/>
    </location>
</feature>
<comment type="domain">
    <text evidence="1">The CKK domain binds microtubules.</text>
</comment>
<keyword evidence="5" id="KW-1185">Reference proteome</keyword>
<dbReference type="GO" id="GO:0007026">
    <property type="term" value="P:negative regulation of microtubule depolymerization"/>
    <property type="evidence" value="ECO:0007669"/>
    <property type="project" value="TreeGrafter"/>
</dbReference>
<evidence type="ECO:0000313" key="4">
    <source>
        <dbReference type="EMBL" id="CAB1444580.1"/>
    </source>
</evidence>
<comment type="similarity">
    <text evidence="1">Belongs to the CAMSAP1 family.</text>
</comment>
<dbReference type="Pfam" id="PF08683">
    <property type="entry name" value="CAMSAP_CKK"/>
    <property type="match status" value="1"/>
</dbReference>
<dbReference type="PANTHER" id="PTHR21595">
    <property type="entry name" value="PATRONIN"/>
    <property type="match status" value="1"/>
</dbReference>
<name>A0A9N7V868_PLEPL</name>
<dbReference type="GO" id="GO:0031122">
    <property type="term" value="P:cytoplasmic microtubule organization"/>
    <property type="evidence" value="ECO:0007669"/>
    <property type="project" value="TreeGrafter"/>
</dbReference>
<dbReference type="PROSITE" id="PS51508">
    <property type="entry name" value="CKK"/>
    <property type="match status" value="1"/>
</dbReference>
<sequence>MSHKWKLSLCLASTATNEALSAVALESGLQDLVTKIELQNDTGTTVKMLNTLVPNCSRRPAPSQTRRSSTTPSLTAGTAGSNSNCWNQILEELEKCESNHLMILFPDAGCQFRALYKYHPDTEEIQKVTGTGPESISKNMIDKLYKYSSNRKQFTVLSAKTVPVSVDALTIHNHLWQVKRSV</sequence>
<gene>
    <name evidence="4" type="ORF">PLEPLA_LOCUS32296</name>
</gene>
<evidence type="ECO:0000256" key="2">
    <source>
        <dbReference type="SAM" id="MobiDB-lite"/>
    </source>
</evidence>
<dbReference type="EMBL" id="CADEAL010003403">
    <property type="protein sequence ID" value="CAB1444580.1"/>
    <property type="molecule type" value="Genomic_DNA"/>
</dbReference>
<proteinExistence type="inferred from homology"/>
<evidence type="ECO:0000259" key="3">
    <source>
        <dbReference type="PROSITE" id="PS51508"/>
    </source>
</evidence>
<keyword evidence="1" id="KW-0493">Microtubule</keyword>
<protein>
    <recommendedName>
        <fullName evidence="3">CKK domain-containing protein</fullName>
    </recommendedName>
</protein>
<dbReference type="InterPro" id="IPR011033">
    <property type="entry name" value="PRC_barrel-like_sf"/>
</dbReference>
<dbReference type="GO" id="GO:0036449">
    <property type="term" value="C:microtubule minus-end"/>
    <property type="evidence" value="ECO:0007669"/>
    <property type="project" value="TreeGrafter"/>
</dbReference>
<dbReference type="Proteomes" id="UP001153269">
    <property type="component" value="Unassembled WGS sequence"/>
</dbReference>
<reference evidence="4" key="1">
    <citation type="submission" date="2020-03" db="EMBL/GenBank/DDBJ databases">
        <authorList>
            <person name="Weist P."/>
        </authorList>
    </citation>
    <scope>NUCLEOTIDE SEQUENCE</scope>
</reference>
<feature type="region of interest" description="Disordered" evidence="2">
    <location>
        <begin position="54"/>
        <end position="79"/>
    </location>
</feature>
<dbReference type="PANTHER" id="PTHR21595:SF3">
    <property type="entry name" value="CALMODULIN-REGULATED SPECTRIN-ASSOCIATED PROTEIN 1"/>
    <property type="match status" value="1"/>
</dbReference>
<evidence type="ECO:0000313" key="5">
    <source>
        <dbReference type="Proteomes" id="UP001153269"/>
    </source>
</evidence>
<evidence type="ECO:0000256" key="1">
    <source>
        <dbReference type="PROSITE-ProRule" id="PRU00841"/>
    </source>
</evidence>
<dbReference type="GO" id="GO:0051011">
    <property type="term" value="F:microtubule minus-end binding"/>
    <property type="evidence" value="ECO:0007669"/>
    <property type="project" value="TreeGrafter"/>
</dbReference>
<organism evidence="4 5">
    <name type="scientific">Pleuronectes platessa</name>
    <name type="common">European plaice</name>
    <dbReference type="NCBI Taxonomy" id="8262"/>
    <lineage>
        <taxon>Eukaryota</taxon>
        <taxon>Metazoa</taxon>
        <taxon>Chordata</taxon>
        <taxon>Craniata</taxon>
        <taxon>Vertebrata</taxon>
        <taxon>Euteleostomi</taxon>
        <taxon>Actinopterygii</taxon>
        <taxon>Neopterygii</taxon>
        <taxon>Teleostei</taxon>
        <taxon>Neoteleostei</taxon>
        <taxon>Acanthomorphata</taxon>
        <taxon>Carangaria</taxon>
        <taxon>Pleuronectiformes</taxon>
        <taxon>Pleuronectoidei</taxon>
        <taxon>Pleuronectidae</taxon>
        <taxon>Pleuronectes</taxon>
    </lineage>
</organism>
<dbReference type="SUPFAM" id="SSF50346">
    <property type="entry name" value="PRC-barrel domain"/>
    <property type="match status" value="1"/>
</dbReference>
<dbReference type="AlphaFoldDB" id="A0A9N7V868"/>
<dbReference type="GO" id="GO:0005516">
    <property type="term" value="F:calmodulin binding"/>
    <property type="evidence" value="ECO:0007669"/>
    <property type="project" value="InterPro"/>
</dbReference>
<comment type="caution">
    <text evidence="4">The sequence shown here is derived from an EMBL/GenBank/DDBJ whole genome shotgun (WGS) entry which is preliminary data.</text>
</comment>
<accession>A0A9N7V868</accession>
<dbReference type="SMART" id="SM01051">
    <property type="entry name" value="CAMSAP_CKK"/>
    <property type="match status" value="1"/>
</dbReference>
<dbReference type="Gene3D" id="3.10.20.360">
    <property type="entry name" value="CKK domain"/>
    <property type="match status" value="1"/>
</dbReference>
<feature type="domain" description="CKK" evidence="3">
    <location>
        <begin position="54"/>
        <end position="182"/>
    </location>
</feature>
<dbReference type="InterPro" id="IPR032940">
    <property type="entry name" value="CAMSAP"/>
</dbReference>